<dbReference type="Gene3D" id="3.10.100.10">
    <property type="entry name" value="Mannose-Binding Protein A, subunit A"/>
    <property type="match status" value="2"/>
</dbReference>
<keyword evidence="4" id="KW-1185">Reference proteome</keyword>
<dbReference type="PROSITE" id="PS00615">
    <property type="entry name" value="C_TYPE_LECTIN_1"/>
    <property type="match status" value="2"/>
</dbReference>
<dbReference type="SUPFAM" id="SSF56436">
    <property type="entry name" value="C-type lectin-like"/>
    <property type="match status" value="2"/>
</dbReference>
<dbReference type="InterPro" id="IPR018378">
    <property type="entry name" value="C-type_lectin_CS"/>
</dbReference>
<keyword evidence="1" id="KW-1015">Disulfide bond</keyword>
<dbReference type="InterPro" id="IPR001304">
    <property type="entry name" value="C-type_lectin-like"/>
</dbReference>
<name>A0AAD5B7L1_SILAS</name>
<feature type="domain" description="C-type lectin" evidence="2">
    <location>
        <begin position="113"/>
        <end position="224"/>
    </location>
</feature>
<dbReference type="Pfam" id="PF00059">
    <property type="entry name" value="Lectin_C"/>
    <property type="match status" value="2"/>
</dbReference>
<dbReference type="InterPro" id="IPR016187">
    <property type="entry name" value="CTDL_fold"/>
</dbReference>
<evidence type="ECO:0000259" key="2">
    <source>
        <dbReference type="PROSITE" id="PS50041"/>
    </source>
</evidence>
<dbReference type="InterPro" id="IPR050111">
    <property type="entry name" value="C-type_lectin/snaclec_domain"/>
</dbReference>
<protein>
    <submittedName>
        <fullName evidence="3">C-type mannose receptor 2-like</fullName>
    </submittedName>
</protein>
<dbReference type="PROSITE" id="PS50041">
    <property type="entry name" value="C_TYPE_LECTIN_2"/>
    <property type="match status" value="2"/>
</dbReference>
<dbReference type="EMBL" id="MU532980">
    <property type="protein sequence ID" value="KAI5629813.1"/>
    <property type="molecule type" value="Genomic_DNA"/>
</dbReference>
<evidence type="ECO:0000313" key="4">
    <source>
        <dbReference type="Proteomes" id="UP001205998"/>
    </source>
</evidence>
<evidence type="ECO:0000256" key="1">
    <source>
        <dbReference type="ARBA" id="ARBA00023157"/>
    </source>
</evidence>
<comment type="caution">
    <text evidence="3">The sequence shown here is derived from an EMBL/GenBank/DDBJ whole genome shotgun (WGS) entry which is preliminary data.</text>
</comment>
<proteinExistence type="predicted"/>
<keyword evidence="3" id="KW-0675">Receptor</keyword>
<evidence type="ECO:0000313" key="3">
    <source>
        <dbReference type="EMBL" id="KAI5629813.1"/>
    </source>
</evidence>
<dbReference type="SMART" id="SM00034">
    <property type="entry name" value="CLECT"/>
    <property type="match status" value="2"/>
</dbReference>
<dbReference type="Proteomes" id="UP001205998">
    <property type="component" value="Unassembled WGS sequence"/>
</dbReference>
<gene>
    <name evidence="3" type="ORF">C0J50_7864</name>
</gene>
<organism evidence="3 4">
    <name type="scientific">Silurus asotus</name>
    <name type="common">Amur catfish</name>
    <name type="synonym">Parasilurus asotus</name>
    <dbReference type="NCBI Taxonomy" id="30991"/>
    <lineage>
        <taxon>Eukaryota</taxon>
        <taxon>Metazoa</taxon>
        <taxon>Chordata</taxon>
        <taxon>Craniata</taxon>
        <taxon>Vertebrata</taxon>
        <taxon>Euteleostomi</taxon>
        <taxon>Actinopterygii</taxon>
        <taxon>Neopterygii</taxon>
        <taxon>Teleostei</taxon>
        <taxon>Ostariophysi</taxon>
        <taxon>Siluriformes</taxon>
        <taxon>Siluridae</taxon>
        <taxon>Silurus</taxon>
    </lineage>
</organism>
<dbReference type="PANTHER" id="PTHR22803">
    <property type="entry name" value="MANNOSE, PHOSPHOLIPASE, LECTIN RECEPTOR RELATED"/>
    <property type="match status" value="1"/>
</dbReference>
<dbReference type="InterPro" id="IPR016186">
    <property type="entry name" value="C-type_lectin-like/link_sf"/>
</dbReference>
<feature type="domain" description="C-type lectin" evidence="2">
    <location>
        <begin position="18"/>
        <end position="115"/>
    </location>
</feature>
<dbReference type="AlphaFoldDB" id="A0AAD5B7L1"/>
<sequence>MAQFPNQAVMQIVRLSTAEAYCRKHFGSLASITSEKERQEAMKVTGQNYFEAWIGLNRTAPHANIWQWSDETQSTFTKWSRGEPNDWPPGEACVFMTETSWNDVSCEGQFSTICSRKFMMVKEKKTWEEALNQCRSHYSDLVFVDSQTQLDLLKIETEQAQTASVWTGLRFHDGQWFWVNGMSLGSLVSLPTCPVRSYRCGAYNFNTNVWENRDCNDKLNFLCY</sequence>
<accession>A0AAD5B7L1</accession>
<reference evidence="3" key="1">
    <citation type="submission" date="2018-07" db="EMBL/GenBank/DDBJ databases">
        <title>Comparative genomics of catfishes provides insights into carnivory and benthic adaptation.</title>
        <authorList>
            <person name="Zhang Y."/>
            <person name="Wang D."/>
            <person name="Peng Z."/>
            <person name="Zheng S."/>
            <person name="Shao F."/>
            <person name="Tao W."/>
        </authorList>
    </citation>
    <scope>NUCLEOTIDE SEQUENCE</scope>
    <source>
        <strain evidence="3">Chongqing</strain>
    </source>
</reference>
<dbReference type="CDD" id="cd00037">
    <property type="entry name" value="CLECT"/>
    <property type="match status" value="2"/>
</dbReference>